<evidence type="ECO:0000256" key="4">
    <source>
        <dbReference type="ARBA" id="ARBA00022837"/>
    </source>
</evidence>
<keyword evidence="3" id="KW-0479">Metal-binding</keyword>
<evidence type="ECO:0000313" key="6">
    <source>
        <dbReference type="EMBL" id="HIH08320.1"/>
    </source>
</evidence>
<feature type="domain" description="Archease" evidence="5">
    <location>
        <begin position="5"/>
        <end position="143"/>
    </location>
</feature>
<keyword evidence="2" id="KW-0819">tRNA processing</keyword>
<dbReference type="Gene3D" id="3.55.10.10">
    <property type="entry name" value="Archease domain"/>
    <property type="match status" value="1"/>
</dbReference>
<organism evidence="6 7">
    <name type="scientific">Candidatus Iainarchaeum sp</name>
    <dbReference type="NCBI Taxonomy" id="3101447"/>
    <lineage>
        <taxon>Archaea</taxon>
        <taxon>Candidatus Iainarchaeota</taxon>
        <taxon>Candidatus Iainarchaeia</taxon>
        <taxon>Candidatus Iainarchaeales</taxon>
        <taxon>Candidatus Iainarchaeaceae</taxon>
        <taxon>Candidatus Iainarchaeum</taxon>
    </lineage>
</organism>
<reference evidence="7" key="1">
    <citation type="journal article" date="2020" name="bioRxiv">
        <title>A rank-normalized archaeal taxonomy based on genome phylogeny resolves widespread incomplete and uneven classifications.</title>
        <authorList>
            <person name="Rinke C."/>
            <person name="Chuvochina M."/>
            <person name="Mussig A.J."/>
            <person name="Chaumeil P.-A."/>
            <person name="Waite D.W."/>
            <person name="Whitman W.B."/>
            <person name="Parks D.H."/>
            <person name="Hugenholtz P."/>
        </authorList>
    </citation>
    <scope>NUCLEOTIDE SEQUENCE [LARGE SCALE GENOMIC DNA]</scope>
</reference>
<name>A0A7J4IU13_9ARCH</name>
<evidence type="ECO:0000259" key="5">
    <source>
        <dbReference type="Pfam" id="PF01951"/>
    </source>
</evidence>
<evidence type="ECO:0000256" key="3">
    <source>
        <dbReference type="ARBA" id="ARBA00022723"/>
    </source>
</evidence>
<dbReference type="SUPFAM" id="SSF69819">
    <property type="entry name" value="MTH1598-like"/>
    <property type="match status" value="1"/>
</dbReference>
<gene>
    <name evidence="6" type="ORF">HA237_03045</name>
</gene>
<dbReference type="InterPro" id="IPR036820">
    <property type="entry name" value="Archease_dom_sf"/>
</dbReference>
<dbReference type="GO" id="GO:0046872">
    <property type="term" value="F:metal ion binding"/>
    <property type="evidence" value="ECO:0007669"/>
    <property type="project" value="UniProtKB-KW"/>
</dbReference>
<protein>
    <submittedName>
        <fullName evidence="6">Archease</fullName>
    </submittedName>
</protein>
<comment type="caution">
    <text evidence="6">The sequence shown here is derived from an EMBL/GenBank/DDBJ whole genome shotgun (WGS) entry which is preliminary data.</text>
</comment>
<proteinExistence type="inferred from homology"/>
<dbReference type="Proteomes" id="UP000577419">
    <property type="component" value="Unassembled WGS sequence"/>
</dbReference>
<evidence type="ECO:0000256" key="1">
    <source>
        <dbReference type="ARBA" id="ARBA00007963"/>
    </source>
</evidence>
<dbReference type="GO" id="GO:0008033">
    <property type="term" value="P:tRNA processing"/>
    <property type="evidence" value="ECO:0007669"/>
    <property type="project" value="UniProtKB-KW"/>
</dbReference>
<evidence type="ECO:0000256" key="2">
    <source>
        <dbReference type="ARBA" id="ARBA00022694"/>
    </source>
</evidence>
<dbReference type="Pfam" id="PF01951">
    <property type="entry name" value="Archease"/>
    <property type="match status" value="1"/>
</dbReference>
<comment type="similarity">
    <text evidence="1">Belongs to the archease family.</text>
</comment>
<dbReference type="InterPro" id="IPR023572">
    <property type="entry name" value="Archease_dom"/>
</dbReference>
<sequence length="143" mass="16267">MKFRFLEEESFADSAFEAFGSSLSELFENCALAAFSEMADLSKVKKKIEKKVKIEAETAEELLFDWLAELVFLKDAEGEIFSEFKAVVKEKSGKFFLAASCSGQKISEISAENLRNDVKAVTKHYFELRKEKGRFRAKIVLDI</sequence>
<evidence type="ECO:0000313" key="7">
    <source>
        <dbReference type="Proteomes" id="UP000577419"/>
    </source>
</evidence>
<dbReference type="PANTHER" id="PTHR12682">
    <property type="entry name" value="ARCHEASE"/>
    <property type="match status" value="1"/>
</dbReference>
<dbReference type="AlphaFoldDB" id="A0A7J4IU13"/>
<dbReference type="InterPro" id="IPR002804">
    <property type="entry name" value="Archease"/>
</dbReference>
<accession>A0A7J4IU13</accession>
<dbReference type="PANTHER" id="PTHR12682:SF11">
    <property type="entry name" value="PROTEIN ARCHEASE"/>
    <property type="match status" value="1"/>
</dbReference>
<dbReference type="EMBL" id="DUFG01000017">
    <property type="protein sequence ID" value="HIH08320.1"/>
    <property type="molecule type" value="Genomic_DNA"/>
</dbReference>
<keyword evidence="4" id="KW-0106">Calcium</keyword>